<proteinExistence type="predicted"/>
<gene>
    <name evidence="1" type="ORF">GCM10010357_70540</name>
</gene>
<keyword evidence="2" id="KW-1185">Reference proteome</keyword>
<accession>A0ABP3J2S5</accession>
<evidence type="ECO:0000313" key="2">
    <source>
        <dbReference type="Proteomes" id="UP001500879"/>
    </source>
</evidence>
<sequence>MLAQTVPGGVDANRAWPALPGGHPARVVLVARSSVHGLTAAQQAARQWAAGAVPGAVLLGLVVVADAPGRLPRPLRDLHRLVTGGVPRTWTVPWWEAWRCGTGADAPLPKPLAVLGVDLPRLIGDHGVPV</sequence>
<dbReference type="EMBL" id="BAAABX010000093">
    <property type="protein sequence ID" value="GAA0439029.1"/>
    <property type="molecule type" value="Genomic_DNA"/>
</dbReference>
<protein>
    <submittedName>
        <fullName evidence="1">Uncharacterized protein</fullName>
    </submittedName>
</protein>
<dbReference type="Pfam" id="PF20373">
    <property type="entry name" value="DUF6668"/>
    <property type="match status" value="1"/>
</dbReference>
<evidence type="ECO:0000313" key="1">
    <source>
        <dbReference type="EMBL" id="GAA0439029.1"/>
    </source>
</evidence>
<organism evidence="1 2">
    <name type="scientific">Streptomyces luteireticuli</name>
    <dbReference type="NCBI Taxonomy" id="173858"/>
    <lineage>
        <taxon>Bacteria</taxon>
        <taxon>Bacillati</taxon>
        <taxon>Actinomycetota</taxon>
        <taxon>Actinomycetes</taxon>
        <taxon>Kitasatosporales</taxon>
        <taxon>Streptomycetaceae</taxon>
        <taxon>Streptomyces</taxon>
    </lineage>
</organism>
<dbReference type="Proteomes" id="UP001500879">
    <property type="component" value="Unassembled WGS sequence"/>
</dbReference>
<reference evidence="2" key="1">
    <citation type="journal article" date="2019" name="Int. J. Syst. Evol. Microbiol.">
        <title>The Global Catalogue of Microorganisms (GCM) 10K type strain sequencing project: providing services to taxonomists for standard genome sequencing and annotation.</title>
        <authorList>
            <consortium name="The Broad Institute Genomics Platform"/>
            <consortium name="The Broad Institute Genome Sequencing Center for Infectious Disease"/>
            <person name="Wu L."/>
            <person name="Ma J."/>
        </authorList>
    </citation>
    <scope>NUCLEOTIDE SEQUENCE [LARGE SCALE GENOMIC DNA]</scope>
    <source>
        <strain evidence="2">JCM 4788</strain>
    </source>
</reference>
<comment type="caution">
    <text evidence="1">The sequence shown here is derived from an EMBL/GenBank/DDBJ whole genome shotgun (WGS) entry which is preliminary data.</text>
</comment>
<dbReference type="InterPro" id="IPR046609">
    <property type="entry name" value="DUF6668"/>
</dbReference>
<name>A0ABP3J2S5_9ACTN</name>